<dbReference type="GO" id="GO:1901982">
    <property type="term" value="F:maltose binding"/>
    <property type="evidence" value="ECO:0007669"/>
    <property type="project" value="TreeGrafter"/>
</dbReference>
<evidence type="ECO:0000313" key="4">
    <source>
        <dbReference type="EMBL" id="MBU9738987.1"/>
    </source>
</evidence>
<dbReference type="PANTHER" id="PTHR30061:SF50">
    <property type="entry name" value="MALTOSE_MALTODEXTRIN-BINDING PERIPLASMIC PROTEIN"/>
    <property type="match status" value="1"/>
</dbReference>
<proteinExistence type="inferred from homology"/>
<evidence type="ECO:0000313" key="5">
    <source>
        <dbReference type="Proteomes" id="UP000712157"/>
    </source>
</evidence>
<dbReference type="PANTHER" id="PTHR30061">
    <property type="entry name" value="MALTOSE-BINDING PERIPLASMIC PROTEIN"/>
    <property type="match status" value="1"/>
</dbReference>
<evidence type="ECO:0000256" key="1">
    <source>
        <dbReference type="ARBA" id="ARBA00008520"/>
    </source>
</evidence>
<dbReference type="RefSeq" id="WP_238722956.1">
    <property type="nucleotide sequence ID" value="NZ_JAHQCW010000046.1"/>
</dbReference>
<sequence>MGKFWKKGVSALVVILVLTELLLFSYHIQETEEESQPENEGKEAAQLTLWYSDENMGYYFTEAAKAYEQDTGIKVTARQVSGVDYIEQINKASISETGGPDLYMSGSDILEKAHLAGLASENQFASQLYNSEHYPQIALDAVTYKGVQVAYPLSFETSCRLYNKAYAAEAPATIDDILTFSDTFEGGEGIENIFVWNVSDIFSDYFFAGNYINLGGPCGDDKVQIDINNEQVQQAMAYYQSLKEFFALDPETISDEDVIQDFMDGKTIYAIVRADDLNKMEAAASVGLTTVDYGVARVPDLTESLQTKPLAVTSVVVVNGYTPYPKEAADFAKYLTYDYAVNLYSMVNRMSARSDLNLDKPHVDTLKEIYQTAAGVPKIMELSNYWIQMEVTFANIWQGADVPGELQKVSDLITKQLK</sequence>
<evidence type="ECO:0000256" key="2">
    <source>
        <dbReference type="ARBA" id="ARBA00022448"/>
    </source>
</evidence>
<dbReference type="InterPro" id="IPR006059">
    <property type="entry name" value="SBP"/>
</dbReference>
<comment type="similarity">
    <text evidence="1">Belongs to the bacterial solute-binding protein 1 family.</text>
</comment>
<comment type="caution">
    <text evidence="4">The sequence shown here is derived from an EMBL/GenBank/DDBJ whole genome shotgun (WGS) entry which is preliminary data.</text>
</comment>
<dbReference type="Pfam" id="PF13416">
    <property type="entry name" value="SBP_bac_8"/>
    <property type="match status" value="1"/>
</dbReference>
<dbReference type="GO" id="GO:0015768">
    <property type="term" value="P:maltose transport"/>
    <property type="evidence" value="ECO:0007669"/>
    <property type="project" value="TreeGrafter"/>
</dbReference>
<dbReference type="EMBL" id="JAHQCW010000046">
    <property type="protein sequence ID" value="MBU9738987.1"/>
    <property type="molecule type" value="Genomic_DNA"/>
</dbReference>
<dbReference type="Proteomes" id="UP000712157">
    <property type="component" value="Unassembled WGS sequence"/>
</dbReference>
<evidence type="ECO:0000256" key="3">
    <source>
        <dbReference type="ARBA" id="ARBA00022729"/>
    </source>
</evidence>
<dbReference type="GO" id="GO:0055052">
    <property type="term" value="C:ATP-binding cassette (ABC) transporter complex, substrate-binding subunit-containing"/>
    <property type="evidence" value="ECO:0007669"/>
    <property type="project" value="TreeGrafter"/>
</dbReference>
<keyword evidence="3" id="KW-0732">Signal</keyword>
<name>A0A949K3Z9_9FIRM</name>
<keyword evidence="2" id="KW-0813">Transport</keyword>
<reference evidence="4" key="1">
    <citation type="submission" date="2021-06" db="EMBL/GenBank/DDBJ databases">
        <title>Description of novel taxa of the family Lachnospiraceae.</title>
        <authorList>
            <person name="Chaplin A.V."/>
            <person name="Sokolova S.R."/>
            <person name="Pikina A.P."/>
            <person name="Korzhanova M."/>
            <person name="Belova V."/>
            <person name="Korostin D."/>
            <person name="Efimov B.A."/>
        </authorList>
    </citation>
    <scope>NUCLEOTIDE SEQUENCE</scope>
    <source>
        <strain evidence="4">ASD5720</strain>
    </source>
</reference>
<keyword evidence="5" id="KW-1185">Reference proteome</keyword>
<dbReference type="Gene3D" id="3.40.190.10">
    <property type="entry name" value="Periplasmic binding protein-like II"/>
    <property type="match status" value="2"/>
</dbReference>
<dbReference type="AlphaFoldDB" id="A0A949K3Z9"/>
<dbReference type="SUPFAM" id="SSF53850">
    <property type="entry name" value="Periplasmic binding protein-like II"/>
    <property type="match status" value="1"/>
</dbReference>
<gene>
    <name evidence="4" type="ORF">KTH89_20840</name>
</gene>
<dbReference type="GO" id="GO:0042956">
    <property type="term" value="P:maltodextrin transmembrane transport"/>
    <property type="evidence" value="ECO:0007669"/>
    <property type="project" value="TreeGrafter"/>
</dbReference>
<protein>
    <submittedName>
        <fullName evidence="4">Extracellular solute-binding protein</fullName>
    </submittedName>
</protein>
<accession>A0A949K3Z9</accession>
<organism evidence="4 5">
    <name type="scientific">Diplocloster agilis</name>
    <dbReference type="NCBI Taxonomy" id="2850323"/>
    <lineage>
        <taxon>Bacteria</taxon>
        <taxon>Bacillati</taxon>
        <taxon>Bacillota</taxon>
        <taxon>Clostridia</taxon>
        <taxon>Lachnospirales</taxon>
        <taxon>Lachnospiraceae</taxon>
        <taxon>Diplocloster</taxon>
    </lineage>
</organism>